<dbReference type="InterPro" id="IPR029063">
    <property type="entry name" value="SAM-dependent_MTases_sf"/>
</dbReference>
<proteinExistence type="predicted"/>
<dbReference type="GO" id="GO:0032259">
    <property type="term" value="P:methylation"/>
    <property type="evidence" value="ECO:0007669"/>
    <property type="project" value="UniProtKB-KW"/>
</dbReference>
<keyword evidence="1" id="KW-0479">Metal-binding</keyword>
<keyword evidence="3" id="KW-0808">Transferase</keyword>
<dbReference type="Pfam" id="PF03492">
    <property type="entry name" value="Methyltransf_7"/>
    <property type="match status" value="1"/>
</dbReference>
<protein>
    <submittedName>
        <fullName evidence="3">Class I SAM-dependent methyltransferase</fullName>
    </submittedName>
</protein>
<dbReference type="SUPFAM" id="SSF53335">
    <property type="entry name" value="S-adenosyl-L-methionine-dependent methyltransferases"/>
    <property type="match status" value="1"/>
</dbReference>
<evidence type="ECO:0000256" key="2">
    <source>
        <dbReference type="ARBA" id="ARBA00022842"/>
    </source>
</evidence>
<name>A0A6G3QP25_9ACTN</name>
<dbReference type="Gene3D" id="3.40.50.150">
    <property type="entry name" value="Vaccinia Virus protein VP39"/>
    <property type="match status" value="1"/>
</dbReference>
<sequence length="345" mass="37188">MGHGYARHSRVQHRAADHGMPLLRRALETMAVPRDGSPFRVADLGAAAGTNSLAPLRAVVEGVRARTGARTPVTVVHTDIPANDFNALFDTLTGSPDSYAREPDVYACAQARSFYEPLFPTAELHLAWSAIAVHWLSRVPGPIMGHVFSSRATGAVREALREQSRQDWEAFLTHRARELRSGGQLVVLGGACTDDGASGAEGLMDAADDVLGDLARQGLITSAEYARMTIPTWNRTTEEFLAPLRTEPLAEVLRVEEHDLVALPDLHLERFEESGDAAAFAEGVTGFFQAAFQPSLFSALDPGRSEAEVAAAAGALAEGLRARAAADPKAMETHWHVVALRVTRR</sequence>
<dbReference type="InterPro" id="IPR005299">
    <property type="entry name" value="MeTrfase_7"/>
</dbReference>
<evidence type="ECO:0000256" key="1">
    <source>
        <dbReference type="ARBA" id="ARBA00022723"/>
    </source>
</evidence>
<accession>A0A6G3QP25</accession>
<dbReference type="EMBL" id="JAAGMD010000103">
    <property type="protein sequence ID" value="NEA85248.1"/>
    <property type="molecule type" value="Genomic_DNA"/>
</dbReference>
<dbReference type="RefSeq" id="WP_164337693.1">
    <property type="nucleotide sequence ID" value="NZ_JAAGMD010000103.1"/>
</dbReference>
<dbReference type="Gene3D" id="1.10.1200.270">
    <property type="entry name" value="Methyltransferase, alpha-helical capping domain"/>
    <property type="match status" value="1"/>
</dbReference>
<gene>
    <name evidence="3" type="ORF">G3I53_04075</name>
</gene>
<dbReference type="InterPro" id="IPR042086">
    <property type="entry name" value="MeTrfase_capping"/>
</dbReference>
<keyword evidence="3" id="KW-0489">Methyltransferase</keyword>
<organism evidence="3">
    <name type="scientific">Streptomyces sp. SID14436</name>
    <dbReference type="NCBI Taxonomy" id="2706070"/>
    <lineage>
        <taxon>Bacteria</taxon>
        <taxon>Bacillati</taxon>
        <taxon>Actinomycetota</taxon>
        <taxon>Actinomycetes</taxon>
        <taxon>Kitasatosporales</taxon>
        <taxon>Streptomycetaceae</taxon>
        <taxon>Streptomyces</taxon>
    </lineage>
</organism>
<reference evidence="3" key="1">
    <citation type="submission" date="2020-01" db="EMBL/GenBank/DDBJ databases">
        <title>Insect and environment-associated Actinomycetes.</title>
        <authorList>
            <person name="Currrie C."/>
            <person name="Chevrette M."/>
            <person name="Carlson C."/>
            <person name="Stubbendieck R."/>
            <person name="Wendt-Pienkowski E."/>
        </authorList>
    </citation>
    <scope>NUCLEOTIDE SEQUENCE</scope>
    <source>
        <strain evidence="3">SID14436</strain>
    </source>
</reference>
<comment type="caution">
    <text evidence="3">The sequence shown here is derived from an EMBL/GenBank/DDBJ whole genome shotgun (WGS) entry which is preliminary data.</text>
</comment>
<evidence type="ECO:0000313" key="3">
    <source>
        <dbReference type="EMBL" id="NEA85248.1"/>
    </source>
</evidence>
<dbReference type="GO" id="GO:0008168">
    <property type="term" value="F:methyltransferase activity"/>
    <property type="evidence" value="ECO:0007669"/>
    <property type="project" value="UniProtKB-KW"/>
</dbReference>
<dbReference type="AlphaFoldDB" id="A0A6G3QP25"/>
<keyword evidence="2" id="KW-0460">Magnesium</keyword>
<dbReference type="GO" id="GO:0046872">
    <property type="term" value="F:metal ion binding"/>
    <property type="evidence" value="ECO:0007669"/>
    <property type="project" value="UniProtKB-KW"/>
</dbReference>
<dbReference type="PANTHER" id="PTHR31009">
    <property type="entry name" value="S-ADENOSYL-L-METHIONINE:CARBOXYL METHYLTRANSFERASE FAMILY PROTEIN"/>
    <property type="match status" value="1"/>
</dbReference>